<dbReference type="Pfam" id="PF01381">
    <property type="entry name" value="HTH_3"/>
    <property type="match status" value="1"/>
</dbReference>
<gene>
    <name evidence="4" type="ORF">AUC70_13070</name>
</gene>
<evidence type="ECO:0000313" key="5">
    <source>
        <dbReference type="Proteomes" id="UP000094172"/>
    </source>
</evidence>
<dbReference type="InterPro" id="IPR013430">
    <property type="entry name" value="Toxin_antidote_HigA"/>
</dbReference>
<evidence type="ECO:0000313" key="4">
    <source>
        <dbReference type="EMBL" id="ODR97188.1"/>
    </source>
</evidence>
<dbReference type="SMART" id="SM00530">
    <property type="entry name" value="HTH_XRE"/>
    <property type="match status" value="1"/>
</dbReference>
<organism evidence="4 5">
    <name type="scientific">Methyloceanibacter stevinii</name>
    <dbReference type="NCBI Taxonomy" id="1774970"/>
    <lineage>
        <taxon>Bacteria</taxon>
        <taxon>Pseudomonadati</taxon>
        <taxon>Pseudomonadota</taxon>
        <taxon>Alphaproteobacteria</taxon>
        <taxon>Hyphomicrobiales</taxon>
        <taxon>Hyphomicrobiaceae</taxon>
        <taxon>Methyloceanibacter</taxon>
    </lineage>
</organism>
<dbReference type="Proteomes" id="UP000094172">
    <property type="component" value="Unassembled WGS sequence"/>
</dbReference>
<dbReference type="RefSeq" id="WP_069443189.1">
    <property type="nucleotide sequence ID" value="NZ_LPWE01000002.1"/>
</dbReference>
<evidence type="ECO:0000256" key="2">
    <source>
        <dbReference type="SAM" id="MobiDB-lite"/>
    </source>
</evidence>
<sequence length="107" mass="11646">MTKTYPKRDPNRRPTHPGALLREDVIPAVTEGQGLTKTAIAKGLGMSRNQLYQILAEKQPVTPETAVKLAAAFGGSAQSWLNMQSAYDLWEAERTVDVGPAKKLRAA</sequence>
<dbReference type="Gene3D" id="1.10.260.40">
    <property type="entry name" value="lambda repressor-like DNA-binding domains"/>
    <property type="match status" value="1"/>
</dbReference>
<dbReference type="InterPro" id="IPR010982">
    <property type="entry name" value="Lambda_DNA-bd_dom_sf"/>
</dbReference>
<name>A0A1E3VUG6_9HYPH</name>
<dbReference type="AlphaFoldDB" id="A0A1E3VUG6"/>
<evidence type="ECO:0000256" key="1">
    <source>
        <dbReference type="ARBA" id="ARBA00023125"/>
    </source>
</evidence>
<dbReference type="NCBIfam" id="TIGR02607">
    <property type="entry name" value="antidote_HigA"/>
    <property type="match status" value="1"/>
</dbReference>
<keyword evidence="1" id="KW-0238">DNA-binding</keyword>
<dbReference type="SUPFAM" id="SSF47413">
    <property type="entry name" value="lambda repressor-like DNA-binding domains"/>
    <property type="match status" value="1"/>
</dbReference>
<dbReference type="PANTHER" id="PTHR36924">
    <property type="entry name" value="ANTITOXIN HIGA-1"/>
    <property type="match status" value="1"/>
</dbReference>
<feature type="domain" description="HTH cro/C1-type" evidence="3">
    <location>
        <begin position="33"/>
        <end position="80"/>
    </location>
</feature>
<feature type="compositionally biased region" description="Basic and acidic residues" evidence="2">
    <location>
        <begin position="1"/>
        <end position="12"/>
    </location>
</feature>
<dbReference type="GO" id="GO:0003677">
    <property type="term" value="F:DNA binding"/>
    <property type="evidence" value="ECO:0007669"/>
    <property type="project" value="UniProtKB-KW"/>
</dbReference>
<keyword evidence="5" id="KW-1185">Reference proteome</keyword>
<dbReference type="STRING" id="1774970.AUC70_13070"/>
<reference evidence="4 5" key="1">
    <citation type="journal article" date="2016" name="Environ. Microbiol.">
        <title>New Methyloceanibacter diversity from North Sea sediments includes methanotroph containing solely the soluble methane monooxygenase.</title>
        <authorList>
            <person name="Vekeman B."/>
            <person name="Kerckhof F.M."/>
            <person name="Cremers G."/>
            <person name="de Vos P."/>
            <person name="Vandamme P."/>
            <person name="Boon N."/>
            <person name="Op den Camp H.J."/>
            <person name="Heylen K."/>
        </authorList>
    </citation>
    <scope>NUCLEOTIDE SEQUENCE [LARGE SCALE GENOMIC DNA]</scope>
    <source>
        <strain evidence="4 5">R-67176</strain>
    </source>
</reference>
<comment type="caution">
    <text evidence="4">The sequence shown here is derived from an EMBL/GenBank/DDBJ whole genome shotgun (WGS) entry which is preliminary data.</text>
</comment>
<evidence type="ECO:0000259" key="3">
    <source>
        <dbReference type="PROSITE" id="PS50943"/>
    </source>
</evidence>
<dbReference type="PANTHER" id="PTHR36924:SF1">
    <property type="entry name" value="ANTITOXIN HIGA-1"/>
    <property type="match status" value="1"/>
</dbReference>
<dbReference type="PROSITE" id="PS50943">
    <property type="entry name" value="HTH_CROC1"/>
    <property type="match status" value="1"/>
</dbReference>
<dbReference type="EMBL" id="LPWE01000002">
    <property type="protein sequence ID" value="ODR97188.1"/>
    <property type="molecule type" value="Genomic_DNA"/>
</dbReference>
<dbReference type="InterPro" id="IPR001387">
    <property type="entry name" value="Cro/C1-type_HTH"/>
</dbReference>
<accession>A0A1E3VUG6</accession>
<feature type="region of interest" description="Disordered" evidence="2">
    <location>
        <begin position="1"/>
        <end position="20"/>
    </location>
</feature>
<dbReference type="CDD" id="cd00093">
    <property type="entry name" value="HTH_XRE"/>
    <property type="match status" value="1"/>
</dbReference>
<protein>
    <recommendedName>
        <fullName evidence="3">HTH cro/C1-type domain-containing protein</fullName>
    </recommendedName>
</protein>
<proteinExistence type="predicted"/>